<evidence type="ECO:0000256" key="6">
    <source>
        <dbReference type="ARBA" id="ARBA00022771"/>
    </source>
</evidence>
<evidence type="ECO:0000256" key="11">
    <source>
        <dbReference type="SAM" id="MobiDB-lite"/>
    </source>
</evidence>
<dbReference type="Gene3D" id="1.10.3710.10">
    <property type="entry name" value="DNA polymerase III clamp loader subunits, C-terminal domain"/>
    <property type="match status" value="1"/>
</dbReference>
<dbReference type="GO" id="GO:0017116">
    <property type="term" value="F:single-stranded DNA helicase activity"/>
    <property type="evidence" value="ECO:0007669"/>
    <property type="project" value="TreeGrafter"/>
</dbReference>
<dbReference type="InterPro" id="IPR021886">
    <property type="entry name" value="MgsA_C"/>
</dbReference>
<dbReference type="PROSITE" id="PS51908">
    <property type="entry name" value="ZF_UBZ4"/>
    <property type="match status" value="1"/>
</dbReference>
<dbReference type="STRING" id="40998.A0A2P7YMS8"/>
<dbReference type="CDD" id="cd00009">
    <property type="entry name" value="AAA"/>
    <property type="match status" value="1"/>
</dbReference>
<feature type="compositionally biased region" description="Acidic residues" evidence="11">
    <location>
        <begin position="620"/>
        <end position="629"/>
    </location>
</feature>
<dbReference type="SUPFAM" id="SSF52540">
    <property type="entry name" value="P-loop containing nucleoside triphosphate hydrolases"/>
    <property type="match status" value="1"/>
</dbReference>
<dbReference type="Pfam" id="PF00004">
    <property type="entry name" value="AAA"/>
    <property type="match status" value="1"/>
</dbReference>
<dbReference type="CDD" id="cd18139">
    <property type="entry name" value="HLD_clamp_RarA"/>
    <property type="match status" value="1"/>
</dbReference>
<feature type="domain" description="UBZ4-type" evidence="12">
    <location>
        <begin position="1"/>
        <end position="31"/>
    </location>
</feature>
<dbReference type="InterPro" id="IPR008921">
    <property type="entry name" value="DNA_pol3_clamp-load_cplx_C"/>
</dbReference>
<protein>
    <submittedName>
        <fullName evidence="13">ATPase WRNIP1</fullName>
    </submittedName>
</protein>
<dbReference type="SMART" id="SM00382">
    <property type="entry name" value="AAA"/>
    <property type="match status" value="1"/>
</dbReference>
<feature type="region of interest" description="Disordered" evidence="11">
    <location>
        <begin position="539"/>
        <end position="662"/>
    </location>
</feature>
<keyword evidence="5 10" id="KW-0227">DNA damage</keyword>
<evidence type="ECO:0000256" key="4">
    <source>
        <dbReference type="ARBA" id="ARBA00022741"/>
    </source>
</evidence>
<dbReference type="GO" id="GO:0008047">
    <property type="term" value="F:enzyme activator activity"/>
    <property type="evidence" value="ECO:0007669"/>
    <property type="project" value="TreeGrafter"/>
</dbReference>
<dbReference type="FunFam" id="3.40.50.300:FF:000137">
    <property type="entry name" value="Replication-associated recombination protein A"/>
    <property type="match status" value="1"/>
</dbReference>
<evidence type="ECO:0000313" key="13">
    <source>
        <dbReference type="EMBL" id="PSK37249.1"/>
    </source>
</evidence>
<feature type="region of interest" description="Disordered" evidence="11">
    <location>
        <begin position="76"/>
        <end position="104"/>
    </location>
</feature>
<feature type="compositionally biased region" description="Basic and acidic residues" evidence="11">
    <location>
        <begin position="607"/>
        <end position="619"/>
    </location>
</feature>
<keyword evidence="3" id="KW-0479">Metal-binding</keyword>
<reference evidence="13 14" key="1">
    <citation type="submission" date="2017-05" db="EMBL/GenBank/DDBJ databases">
        <title>Draft genome sequence of Elsinoe australis.</title>
        <authorList>
            <person name="Cheng Q."/>
        </authorList>
    </citation>
    <scope>NUCLEOTIDE SEQUENCE [LARGE SCALE GENOMIC DNA]</scope>
    <source>
        <strain evidence="13 14">NL1</strain>
    </source>
</reference>
<evidence type="ECO:0000313" key="14">
    <source>
        <dbReference type="Proteomes" id="UP000243723"/>
    </source>
</evidence>
<dbReference type="Proteomes" id="UP000243723">
    <property type="component" value="Unassembled WGS sequence"/>
</dbReference>
<comment type="similarity">
    <text evidence="1">Belongs to the AAA ATPase family. RarA/MGS1/WRNIP1 subfamily.</text>
</comment>
<evidence type="ECO:0000256" key="2">
    <source>
        <dbReference type="ARBA" id="ARBA00022705"/>
    </source>
</evidence>
<dbReference type="Gene3D" id="1.20.272.10">
    <property type="match status" value="1"/>
</dbReference>
<dbReference type="PANTHER" id="PTHR13779">
    <property type="entry name" value="WERNER HELICASE-INTERACTING PROTEIN 1 FAMILY MEMBER"/>
    <property type="match status" value="1"/>
</dbReference>
<keyword evidence="14" id="KW-1185">Reference proteome</keyword>
<dbReference type="GO" id="GO:0000731">
    <property type="term" value="P:DNA synthesis involved in DNA repair"/>
    <property type="evidence" value="ECO:0007669"/>
    <property type="project" value="TreeGrafter"/>
</dbReference>
<dbReference type="OrthoDB" id="10265467at2759"/>
<evidence type="ECO:0000256" key="9">
    <source>
        <dbReference type="ARBA" id="ARBA00023204"/>
    </source>
</evidence>
<dbReference type="EMBL" id="NHZQ01000412">
    <property type="protein sequence ID" value="PSK37249.1"/>
    <property type="molecule type" value="Genomic_DNA"/>
</dbReference>
<dbReference type="InterPro" id="IPR027417">
    <property type="entry name" value="P-loop_NTPase"/>
</dbReference>
<dbReference type="SMART" id="SM00734">
    <property type="entry name" value="ZnF_Rad18"/>
    <property type="match status" value="1"/>
</dbReference>
<accession>A0A2P7YMS8</accession>
<evidence type="ECO:0000256" key="8">
    <source>
        <dbReference type="ARBA" id="ARBA00022840"/>
    </source>
</evidence>
<keyword evidence="2" id="KW-0235">DNA replication</keyword>
<dbReference type="FunFam" id="1.10.3710.10:FF:000005">
    <property type="entry name" value="AAA family ATPase, putative"/>
    <property type="match status" value="1"/>
</dbReference>
<dbReference type="PANTHER" id="PTHR13779:SF7">
    <property type="entry name" value="ATPASE WRNIP1"/>
    <property type="match status" value="1"/>
</dbReference>
<gene>
    <name evidence="13" type="ORF">B9Z65_1991</name>
</gene>
<dbReference type="Pfam" id="PF16193">
    <property type="entry name" value="AAA_assoc_2"/>
    <property type="match status" value="1"/>
</dbReference>
<keyword evidence="4" id="KW-0547">Nucleotide-binding</keyword>
<dbReference type="InterPro" id="IPR032423">
    <property type="entry name" value="AAA_assoc_2"/>
</dbReference>
<dbReference type="Pfam" id="PF12002">
    <property type="entry name" value="MgsA_C"/>
    <property type="match status" value="1"/>
</dbReference>
<dbReference type="FunFam" id="1.20.272.10:FF:000001">
    <property type="entry name" value="Putative AAA family ATPase"/>
    <property type="match status" value="1"/>
</dbReference>
<name>A0A2P7YMS8_9PEZI</name>
<sequence length="662" mass="71851">MVECPICGKLVKEVNINVHIDSGCSDLVDDSKSPPSQDVGLSRASQAANFFQPTAQRSQTTQNAAATNVKKVQFTQDLSTSSQKRPHPSITANDAAADEGRPAKKSKINNIEKVAPLAERMRPKTLDEVCGQELVGANGIIRNLIETDRVPSMILWGGAGTGKTTIARLIAQTAGSRFVEINSTSTGVGEVKKLFSEARNELNLTGRKTIVFCDEIHRFSKSQQDVFLGPVEAGIITLIGATTENPSFKVINALLSRCRVFTLARLSDEHTFTILKRAMALEPPSSPEAASLLESDDCQLLHYLASFSDGDARTALNLLSLAIDLSTQHDITIDKIKTSLTKTLVYDRAGDQHYDTISAFHKSVRGGDADAALYYLARMLQSGEDPLFIARRMVVIASEDVGLADNTLLPLATAAYQAAEKIGMPECRINLAHCCVALCLSPKSTRSYRGLGNAMAALQEPGVAALPIPVYLRNAPTRLMKELNYGKGYKYNPHYRNGQVSQEYLPEAIKGRTFLEDNDLGDQVDEDLLKAKGEWAETYGATSQGTRLPREGSQAFKSQAQHFNASSQGRGARVGGVVVRGDDGKEVSPRPEEKHNGASRGSSPVRNKPDDQPAGKDADEVQEDGENMEVDTHTANDVLYDEHDRSSMPDEGDDSYLNPDGD</sequence>
<evidence type="ECO:0000256" key="3">
    <source>
        <dbReference type="ARBA" id="ARBA00022723"/>
    </source>
</evidence>
<dbReference type="Gene3D" id="3.40.50.300">
    <property type="entry name" value="P-loop containing nucleotide triphosphate hydrolases"/>
    <property type="match status" value="1"/>
</dbReference>
<dbReference type="InterPro" id="IPR003959">
    <property type="entry name" value="ATPase_AAA_core"/>
</dbReference>
<dbReference type="GO" id="GO:0016887">
    <property type="term" value="F:ATP hydrolysis activity"/>
    <property type="evidence" value="ECO:0007669"/>
    <property type="project" value="InterPro"/>
</dbReference>
<evidence type="ECO:0000256" key="10">
    <source>
        <dbReference type="PROSITE-ProRule" id="PRU01256"/>
    </source>
</evidence>
<dbReference type="GO" id="GO:0005524">
    <property type="term" value="F:ATP binding"/>
    <property type="evidence" value="ECO:0007669"/>
    <property type="project" value="UniProtKB-KW"/>
</dbReference>
<dbReference type="InterPro" id="IPR051314">
    <property type="entry name" value="AAA_ATPase_RarA/MGS1/WRNIP1"/>
</dbReference>
<dbReference type="SUPFAM" id="SSF48019">
    <property type="entry name" value="post-AAA+ oligomerization domain-like"/>
    <property type="match status" value="1"/>
</dbReference>
<dbReference type="GO" id="GO:0003677">
    <property type="term" value="F:DNA binding"/>
    <property type="evidence" value="ECO:0007669"/>
    <property type="project" value="InterPro"/>
</dbReference>
<evidence type="ECO:0000256" key="1">
    <source>
        <dbReference type="ARBA" id="ARBA00008959"/>
    </source>
</evidence>
<dbReference type="InterPro" id="IPR006642">
    <property type="entry name" value="Rad18_UBZ4"/>
</dbReference>
<comment type="caution">
    <text evidence="13">The sequence shown here is derived from an EMBL/GenBank/DDBJ whole genome shotgun (WGS) entry which is preliminary data.</text>
</comment>
<dbReference type="Gene3D" id="1.10.8.60">
    <property type="match status" value="1"/>
</dbReference>
<feature type="compositionally biased region" description="Polar residues" evidence="11">
    <location>
        <begin position="555"/>
        <end position="568"/>
    </location>
</feature>
<proteinExistence type="inferred from homology"/>
<keyword evidence="9 10" id="KW-0234">DNA repair</keyword>
<dbReference type="GO" id="GO:0005634">
    <property type="term" value="C:nucleus"/>
    <property type="evidence" value="ECO:0007669"/>
    <property type="project" value="TreeGrafter"/>
</dbReference>
<keyword evidence="8" id="KW-0067">ATP-binding</keyword>
<feature type="compositionally biased region" description="Low complexity" evidence="11">
    <location>
        <begin position="569"/>
        <end position="579"/>
    </location>
</feature>
<dbReference type="GO" id="GO:0008270">
    <property type="term" value="F:zinc ion binding"/>
    <property type="evidence" value="ECO:0007669"/>
    <property type="project" value="UniProtKB-KW"/>
</dbReference>
<dbReference type="AlphaFoldDB" id="A0A2P7YMS8"/>
<dbReference type="Gene3D" id="3.30.160.60">
    <property type="entry name" value="Classic Zinc Finger"/>
    <property type="match status" value="1"/>
</dbReference>
<dbReference type="InterPro" id="IPR003593">
    <property type="entry name" value="AAA+_ATPase"/>
</dbReference>
<evidence type="ECO:0000259" key="12">
    <source>
        <dbReference type="PROSITE" id="PS51908"/>
    </source>
</evidence>
<feature type="compositionally biased region" description="Basic and acidic residues" evidence="11">
    <location>
        <begin position="580"/>
        <end position="596"/>
    </location>
</feature>
<keyword evidence="6 10" id="KW-0863">Zinc-finger</keyword>
<organism evidence="13 14">
    <name type="scientific">Elsinoe australis</name>
    <dbReference type="NCBI Taxonomy" id="40998"/>
    <lineage>
        <taxon>Eukaryota</taxon>
        <taxon>Fungi</taxon>
        <taxon>Dikarya</taxon>
        <taxon>Ascomycota</taxon>
        <taxon>Pezizomycotina</taxon>
        <taxon>Dothideomycetes</taxon>
        <taxon>Dothideomycetidae</taxon>
        <taxon>Myriangiales</taxon>
        <taxon>Elsinoaceae</taxon>
        <taxon>Elsinoe</taxon>
    </lineage>
</organism>
<feature type="compositionally biased region" description="Basic and acidic residues" evidence="11">
    <location>
        <begin position="630"/>
        <end position="648"/>
    </location>
</feature>
<evidence type="ECO:0000256" key="7">
    <source>
        <dbReference type="ARBA" id="ARBA00022833"/>
    </source>
</evidence>
<dbReference type="GO" id="GO:0006271">
    <property type="term" value="P:DNA strand elongation involved in DNA replication"/>
    <property type="evidence" value="ECO:0007669"/>
    <property type="project" value="UniProtKB-ARBA"/>
</dbReference>
<keyword evidence="7" id="KW-0862">Zinc</keyword>
<evidence type="ECO:0000256" key="5">
    <source>
        <dbReference type="ARBA" id="ARBA00022763"/>
    </source>
</evidence>